<dbReference type="GO" id="GO:0016491">
    <property type="term" value="F:oxidoreductase activity"/>
    <property type="evidence" value="ECO:0007669"/>
    <property type="project" value="InterPro"/>
</dbReference>
<proteinExistence type="predicted"/>
<dbReference type="PROSITE" id="PS51387">
    <property type="entry name" value="FAD_PCMH"/>
    <property type="match status" value="1"/>
</dbReference>
<dbReference type="InterPro" id="IPR036318">
    <property type="entry name" value="FAD-bd_PCMH-like_sf"/>
</dbReference>
<reference evidence="2" key="1">
    <citation type="submission" date="2018-05" db="EMBL/GenBank/DDBJ databases">
        <authorList>
            <person name="Lanie J.A."/>
            <person name="Ng W.-L."/>
            <person name="Kazmierczak K.M."/>
            <person name="Andrzejewski T.M."/>
            <person name="Davidsen T.M."/>
            <person name="Wayne K.J."/>
            <person name="Tettelin H."/>
            <person name="Glass J.I."/>
            <person name="Rusch D."/>
            <person name="Podicherti R."/>
            <person name="Tsui H.-C.T."/>
            <person name="Winkler M.E."/>
        </authorList>
    </citation>
    <scope>NUCLEOTIDE SEQUENCE</scope>
</reference>
<dbReference type="InterPro" id="IPR002346">
    <property type="entry name" value="Mopterin_DH_FAD-bd"/>
</dbReference>
<accession>A0A381SJE6</accession>
<dbReference type="EMBL" id="UINC01003190">
    <property type="protein sequence ID" value="SVA04116.1"/>
    <property type="molecule type" value="Genomic_DNA"/>
</dbReference>
<dbReference type="AlphaFoldDB" id="A0A381SJE6"/>
<sequence length="299" mass="31330">MKSFEYATPRTVDEAVEQLAEQWGETEVLAGGTDLVTCLKQGLTTPARVVSLKAIKGLKGISSTKGVLTIGAMTTMGELANNADVQKHFPALATAAENIASPQLLSTGTVGGDLCQRPRCWYYRNGYGLLAQKDGKSLVTGGDNRYHAIFGNAGKAKFVSASSLGPPLIALGATIKTSSREIAADNFFQTPKSENERETVLNPNEIITAISVPLSGAGNATYEIRHRQGLDWPYVTASVAKTNAGTKVVLGHVAPTPWVVAGNDAAQGAQPLSGNAYKVKMVKTAVKRALAAVSNGASN</sequence>
<name>A0A381SJE6_9ZZZZ</name>
<evidence type="ECO:0000259" key="1">
    <source>
        <dbReference type="PROSITE" id="PS51387"/>
    </source>
</evidence>
<dbReference type="SMART" id="SM01092">
    <property type="entry name" value="CO_deh_flav_C"/>
    <property type="match status" value="1"/>
</dbReference>
<dbReference type="Gene3D" id="3.30.465.10">
    <property type="match status" value="2"/>
</dbReference>
<evidence type="ECO:0000313" key="2">
    <source>
        <dbReference type="EMBL" id="SVA04116.1"/>
    </source>
</evidence>
<dbReference type="InterPro" id="IPR005107">
    <property type="entry name" value="CO_DH_flav_C"/>
</dbReference>
<organism evidence="2">
    <name type="scientific">marine metagenome</name>
    <dbReference type="NCBI Taxonomy" id="408172"/>
    <lineage>
        <taxon>unclassified sequences</taxon>
        <taxon>metagenomes</taxon>
        <taxon>ecological metagenomes</taxon>
    </lineage>
</organism>
<dbReference type="PANTHER" id="PTHR42659:SF9">
    <property type="entry name" value="XANTHINE DEHYDROGENASE FAD-BINDING SUBUNIT XDHB-RELATED"/>
    <property type="match status" value="1"/>
</dbReference>
<feature type="domain" description="FAD-binding PCMH-type" evidence="1">
    <location>
        <begin position="1"/>
        <end position="217"/>
    </location>
</feature>
<dbReference type="InterPro" id="IPR016166">
    <property type="entry name" value="FAD-bd_PCMH"/>
</dbReference>
<dbReference type="Gene3D" id="3.30.43.10">
    <property type="entry name" value="Uridine Diphospho-n-acetylenolpyruvylglucosamine Reductase, domain 2"/>
    <property type="match status" value="1"/>
</dbReference>
<dbReference type="GO" id="GO:0071949">
    <property type="term" value="F:FAD binding"/>
    <property type="evidence" value="ECO:0007669"/>
    <property type="project" value="InterPro"/>
</dbReference>
<protein>
    <recommendedName>
        <fullName evidence="1">FAD-binding PCMH-type domain-containing protein</fullName>
    </recommendedName>
</protein>
<dbReference type="Gene3D" id="3.30.390.50">
    <property type="entry name" value="CO dehydrogenase flavoprotein, C-terminal domain"/>
    <property type="match status" value="1"/>
</dbReference>
<dbReference type="InterPro" id="IPR051312">
    <property type="entry name" value="Diverse_Substr_Oxidored"/>
</dbReference>
<dbReference type="SUPFAM" id="SSF55447">
    <property type="entry name" value="CO dehydrogenase flavoprotein C-terminal domain-like"/>
    <property type="match status" value="1"/>
</dbReference>
<dbReference type="InterPro" id="IPR016167">
    <property type="entry name" value="FAD-bd_PCMH_sub1"/>
</dbReference>
<dbReference type="Pfam" id="PF00941">
    <property type="entry name" value="FAD_binding_5"/>
    <property type="match status" value="1"/>
</dbReference>
<dbReference type="InterPro" id="IPR036683">
    <property type="entry name" value="CO_DH_flav_C_dom_sf"/>
</dbReference>
<gene>
    <name evidence="2" type="ORF">METZ01_LOCUS56970</name>
</gene>
<dbReference type="SUPFAM" id="SSF56176">
    <property type="entry name" value="FAD-binding/transporter-associated domain-like"/>
    <property type="match status" value="1"/>
</dbReference>
<dbReference type="PANTHER" id="PTHR42659">
    <property type="entry name" value="XANTHINE DEHYDROGENASE SUBUNIT C-RELATED"/>
    <property type="match status" value="1"/>
</dbReference>
<dbReference type="InterPro" id="IPR016169">
    <property type="entry name" value="FAD-bd_PCMH_sub2"/>
</dbReference>